<evidence type="ECO:0000259" key="6">
    <source>
        <dbReference type="Pfam" id="PF00520"/>
    </source>
</evidence>
<comment type="caution">
    <text evidence="7">The sequence shown here is derived from an EMBL/GenBank/DDBJ whole genome shotgun (WGS) entry which is preliminary data.</text>
</comment>
<evidence type="ECO:0000256" key="3">
    <source>
        <dbReference type="ARBA" id="ARBA00022989"/>
    </source>
</evidence>
<dbReference type="SUPFAM" id="SSF81324">
    <property type="entry name" value="Voltage-gated potassium channels"/>
    <property type="match status" value="1"/>
</dbReference>
<protein>
    <submittedName>
        <fullName evidence="7">Ion transporter</fullName>
    </submittedName>
</protein>
<evidence type="ECO:0000313" key="8">
    <source>
        <dbReference type="Proteomes" id="UP001597173"/>
    </source>
</evidence>
<keyword evidence="2 5" id="KW-0812">Transmembrane</keyword>
<dbReference type="PANTHER" id="PTHR10037:SF62">
    <property type="entry name" value="SODIUM CHANNEL PROTEIN 60E"/>
    <property type="match status" value="1"/>
</dbReference>
<sequence>MNAITLGLETSAVVMADYGRLLHLVDQVILGFFVLEIGLRLFAFRSSFFRDAWSLFDFAIVAIAMLPTSGAFSVLRALRILRVLRLISVIPSLRKVVGGLIVSLPGLASIFVLMMLVFYVFAVMATNLYGAAFPEWFGTIGASYYTLFQIMTLESWSMDVVRPIMAVYPYSWAFFVPFIACTAFTVLNLFIGVIVSAMQDQQETVAEVERVSMHTETRLLLDEIRALRDEVRQLRREREYERA</sequence>
<dbReference type="Proteomes" id="UP001597173">
    <property type="component" value="Unassembled WGS sequence"/>
</dbReference>
<keyword evidence="4 5" id="KW-0472">Membrane</keyword>
<keyword evidence="8" id="KW-1185">Reference proteome</keyword>
<feature type="transmembrane region" description="Helical" evidence="5">
    <location>
        <begin position="21"/>
        <end position="43"/>
    </location>
</feature>
<accession>A0ABW3YTR0</accession>
<proteinExistence type="predicted"/>
<evidence type="ECO:0000256" key="5">
    <source>
        <dbReference type="SAM" id="Phobius"/>
    </source>
</evidence>
<evidence type="ECO:0000256" key="2">
    <source>
        <dbReference type="ARBA" id="ARBA00022692"/>
    </source>
</evidence>
<feature type="domain" description="Ion transport" evidence="6">
    <location>
        <begin position="3"/>
        <end position="204"/>
    </location>
</feature>
<evidence type="ECO:0000313" key="7">
    <source>
        <dbReference type="EMBL" id="MFD1326996.1"/>
    </source>
</evidence>
<dbReference type="InterPro" id="IPR027359">
    <property type="entry name" value="Volt_channel_dom_sf"/>
</dbReference>
<organism evidence="7 8">
    <name type="scientific">Mycoplana ramosa</name>
    <name type="common">Mycoplana bullata</name>
    <dbReference type="NCBI Taxonomy" id="40837"/>
    <lineage>
        <taxon>Bacteria</taxon>
        <taxon>Pseudomonadati</taxon>
        <taxon>Pseudomonadota</taxon>
        <taxon>Alphaproteobacteria</taxon>
        <taxon>Hyphomicrobiales</taxon>
        <taxon>Rhizobiaceae</taxon>
        <taxon>Mycoplana</taxon>
    </lineage>
</organism>
<feature type="transmembrane region" description="Helical" evidence="5">
    <location>
        <begin position="55"/>
        <end position="75"/>
    </location>
</feature>
<gene>
    <name evidence="7" type="ORF">ACFQ33_03700</name>
</gene>
<comment type="subcellular location">
    <subcellularLocation>
        <location evidence="1">Membrane</location>
        <topology evidence="1">Multi-pass membrane protein</topology>
    </subcellularLocation>
</comment>
<dbReference type="RefSeq" id="WP_374837259.1">
    <property type="nucleotide sequence ID" value="NZ_JBHEEW010000004.1"/>
</dbReference>
<dbReference type="PANTHER" id="PTHR10037">
    <property type="entry name" value="VOLTAGE-GATED CATION CHANNEL CALCIUM AND SODIUM"/>
    <property type="match status" value="1"/>
</dbReference>
<name>A0ABW3YTR0_MYCRA</name>
<dbReference type="Pfam" id="PF00520">
    <property type="entry name" value="Ion_trans"/>
    <property type="match status" value="1"/>
</dbReference>
<evidence type="ECO:0000256" key="1">
    <source>
        <dbReference type="ARBA" id="ARBA00004141"/>
    </source>
</evidence>
<evidence type="ECO:0000256" key="4">
    <source>
        <dbReference type="ARBA" id="ARBA00023136"/>
    </source>
</evidence>
<dbReference type="InterPro" id="IPR005821">
    <property type="entry name" value="Ion_trans_dom"/>
</dbReference>
<feature type="transmembrane region" description="Helical" evidence="5">
    <location>
        <begin position="169"/>
        <end position="195"/>
    </location>
</feature>
<dbReference type="EMBL" id="JBHTNF010000001">
    <property type="protein sequence ID" value="MFD1326996.1"/>
    <property type="molecule type" value="Genomic_DNA"/>
</dbReference>
<reference evidence="8" key="1">
    <citation type="journal article" date="2019" name="Int. J. Syst. Evol. Microbiol.">
        <title>The Global Catalogue of Microorganisms (GCM) 10K type strain sequencing project: providing services to taxonomists for standard genome sequencing and annotation.</title>
        <authorList>
            <consortium name="The Broad Institute Genomics Platform"/>
            <consortium name="The Broad Institute Genome Sequencing Center for Infectious Disease"/>
            <person name="Wu L."/>
            <person name="Ma J."/>
        </authorList>
    </citation>
    <scope>NUCLEOTIDE SEQUENCE [LARGE SCALE GENOMIC DNA]</scope>
    <source>
        <strain evidence="8">CCUG 55609</strain>
    </source>
</reference>
<dbReference type="InterPro" id="IPR043203">
    <property type="entry name" value="VGCC_Ca_Na"/>
</dbReference>
<keyword evidence="3 5" id="KW-1133">Transmembrane helix</keyword>
<feature type="transmembrane region" description="Helical" evidence="5">
    <location>
        <begin position="96"/>
        <end position="122"/>
    </location>
</feature>
<dbReference type="Gene3D" id="1.20.120.350">
    <property type="entry name" value="Voltage-gated potassium channels. Chain C"/>
    <property type="match status" value="1"/>
</dbReference>
<dbReference type="Gene3D" id="1.10.287.70">
    <property type="match status" value="1"/>
</dbReference>